<evidence type="ECO:0000256" key="4">
    <source>
        <dbReference type="ARBA" id="ARBA00022962"/>
    </source>
</evidence>
<dbReference type="GO" id="GO:0008614">
    <property type="term" value="P:pyridoxine metabolic process"/>
    <property type="evidence" value="ECO:0007669"/>
    <property type="project" value="TreeGrafter"/>
</dbReference>
<evidence type="ECO:0000256" key="11">
    <source>
        <dbReference type="PIRSR" id="PIRSR005639-1"/>
    </source>
</evidence>
<evidence type="ECO:0000256" key="1">
    <source>
        <dbReference type="ARBA" id="ARBA00008345"/>
    </source>
</evidence>
<gene>
    <name evidence="10" type="primary">pdxT</name>
    <name evidence="13" type="ORF">HMPREF0742_02386</name>
</gene>
<dbReference type="PROSITE" id="PS51273">
    <property type="entry name" value="GATASE_TYPE_1"/>
    <property type="match status" value="1"/>
</dbReference>
<comment type="subunit">
    <text evidence="9 10">In the presence of PdxS, forms a dodecamer of heterodimers. Only shows activity in the heterodimer.</text>
</comment>
<dbReference type="EMBL" id="AXZG01000066">
    <property type="protein sequence ID" value="ERT64186.1"/>
    <property type="molecule type" value="Genomic_DNA"/>
</dbReference>
<evidence type="ECO:0000313" key="14">
    <source>
        <dbReference type="Proteomes" id="UP000017174"/>
    </source>
</evidence>
<feature type="active site" description="Charge relay system" evidence="10 11">
    <location>
        <position position="219"/>
    </location>
</feature>
<organism evidence="13 14">
    <name type="scientific">Rothia aeria F0184</name>
    <dbReference type="NCBI Taxonomy" id="888019"/>
    <lineage>
        <taxon>Bacteria</taxon>
        <taxon>Bacillati</taxon>
        <taxon>Actinomycetota</taxon>
        <taxon>Actinomycetes</taxon>
        <taxon>Micrococcales</taxon>
        <taxon>Micrococcaceae</taxon>
        <taxon>Rothia</taxon>
    </lineage>
</organism>
<evidence type="ECO:0000256" key="6">
    <source>
        <dbReference type="ARBA" id="ARBA00047992"/>
    </source>
</evidence>
<comment type="catalytic activity">
    <reaction evidence="7 10">
        <text>L-glutamine + H2O = L-glutamate + NH4(+)</text>
        <dbReference type="Rhea" id="RHEA:15889"/>
        <dbReference type="ChEBI" id="CHEBI:15377"/>
        <dbReference type="ChEBI" id="CHEBI:28938"/>
        <dbReference type="ChEBI" id="CHEBI:29985"/>
        <dbReference type="ChEBI" id="CHEBI:58359"/>
        <dbReference type="EC" id="3.5.1.2"/>
    </reaction>
</comment>
<sequence>MSLVLSNAARNSTFYKVRNLVLQKDRLMSETEVLPPAALPGAGKTVGVLALQGGVAEHARMLESLEAQVVLVKSAEQLANLDALVLPGGESSTIDRLTRIFGLRQPLIEAISGGLPTLGTCAGLIMLSTVIDDPAPGQQSLGVLDVSVGRNAFGSQVDSAQVHLPWLTPSGEEVVIDTAFIRAPIVTRAGEGVQVVAHHEGKIVGVRAGNIIGISFHPEVTGDTTVHEELLSLIR</sequence>
<comment type="caution">
    <text evidence="13">The sequence shown here is derived from an EMBL/GenBank/DDBJ whole genome shotgun (WGS) entry which is preliminary data.</text>
</comment>
<dbReference type="HOGENOM" id="CLU_069674_2_0_11"/>
<dbReference type="EC" id="4.3.3.6" evidence="10"/>
<dbReference type="Gene3D" id="3.40.50.880">
    <property type="match status" value="1"/>
</dbReference>
<evidence type="ECO:0000256" key="2">
    <source>
        <dbReference type="ARBA" id="ARBA00022801"/>
    </source>
</evidence>
<proteinExistence type="inferred from homology"/>
<comment type="similarity">
    <text evidence="1 10">Belongs to the glutaminase PdxT/SNO family.</text>
</comment>
<dbReference type="GO" id="GO:0005829">
    <property type="term" value="C:cytosol"/>
    <property type="evidence" value="ECO:0007669"/>
    <property type="project" value="TreeGrafter"/>
</dbReference>
<evidence type="ECO:0000256" key="10">
    <source>
        <dbReference type="HAMAP-Rule" id="MF_01615"/>
    </source>
</evidence>
<evidence type="ECO:0000256" key="8">
    <source>
        <dbReference type="ARBA" id="ARBA00054599"/>
    </source>
</evidence>
<keyword evidence="2 10" id="KW-0378">Hydrolase</keyword>
<dbReference type="InterPro" id="IPR029062">
    <property type="entry name" value="Class_I_gatase-like"/>
</dbReference>
<dbReference type="EC" id="3.5.1.2" evidence="10"/>
<feature type="binding site" evidence="10 12">
    <location>
        <position position="150"/>
    </location>
    <ligand>
        <name>L-glutamine</name>
        <dbReference type="ChEBI" id="CHEBI:58359"/>
    </ligand>
</feature>
<dbReference type="PROSITE" id="PS01236">
    <property type="entry name" value="PDXT_SNO_1"/>
    <property type="match status" value="1"/>
</dbReference>
<dbReference type="GO" id="GO:0042823">
    <property type="term" value="P:pyridoxal phosphate biosynthetic process"/>
    <property type="evidence" value="ECO:0007669"/>
    <property type="project" value="UniProtKB-UniRule"/>
</dbReference>
<dbReference type="AlphaFoldDB" id="U7UY34"/>
<dbReference type="NCBIfam" id="TIGR03800">
    <property type="entry name" value="PLP_synth_Pdx2"/>
    <property type="match status" value="1"/>
</dbReference>
<comment type="function">
    <text evidence="8 10">Catalyzes the hydrolysis of glutamine to glutamate and ammonia as part of the biosynthesis of pyridoxal 5'-phosphate. The resulting ammonia molecule is channeled to the active site of PdxS.</text>
</comment>
<dbReference type="Pfam" id="PF01174">
    <property type="entry name" value="SNO"/>
    <property type="match status" value="1"/>
</dbReference>
<dbReference type="PANTHER" id="PTHR31559:SF0">
    <property type="entry name" value="PYRIDOXAL 5'-PHOSPHATE SYNTHASE SUBUNIT SNO1-RELATED"/>
    <property type="match status" value="1"/>
</dbReference>
<feature type="binding site" evidence="10 12">
    <location>
        <begin position="89"/>
        <end position="91"/>
    </location>
    <ligand>
        <name>L-glutamine</name>
        <dbReference type="ChEBI" id="CHEBI:58359"/>
    </ligand>
</feature>
<dbReference type="PROSITE" id="PS51130">
    <property type="entry name" value="PDXT_SNO_2"/>
    <property type="match status" value="1"/>
</dbReference>
<dbReference type="Proteomes" id="UP000017174">
    <property type="component" value="Unassembled WGS sequence"/>
</dbReference>
<accession>U7UY34</accession>
<keyword evidence="3 10" id="KW-0663">Pyridoxal phosphate</keyword>
<evidence type="ECO:0000256" key="3">
    <source>
        <dbReference type="ARBA" id="ARBA00022898"/>
    </source>
</evidence>
<comment type="pathway">
    <text evidence="10">Cofactor biosynthesis; pyridoxal 5'-phosphate biosynthesis.</text>
</comment>
<feature type="active site" description="Charge relay system" evidence="10 11">
    <location>
        <position position="217"/>
    </location>
</feature>
<dbReference type="GO" id="GO:0036381">
    <property type="term" value="F:pyridoxal 5'-phosphate synthase (glutamine hydrolysing) activity"/>
    <property type="evidence" value="ECO:0007669"/>
    <property type="project" value="UniProtKB-UniRule"/>
</dbReference>
<comment type="catalytic activity">
    <reaction evidence="6 10">
        <text>aldehydo-D-ribose 5-phosphate + D-glyceraldehyde 3-phosphate + L-glutamine = pyridoxal 5'-phosphate + L-glutamate + phosphate + 3 H2O + H(+)</text>
        <dbReference type="Rhea" id="RHEA:31507"/>
        <dbReference type="ChEBI" id="CHEBI:15377"/>
        <dbReference type="ChEBI" id="CHEBI:15378"/>
        <dbReference type="ChEBI" id="CHEBI:29985"/>
        <dbReference type="ChEBI" id="CHEBI:43474"/>
        <dbReference type="ChEBI" id="CHEBI:58273"/>
        <dbReference type="ChEBI" id="CHEBI:58359"/>
        <dbReference type="ChEBI" id="CHEBI:59776"/>
        <dbReference type="ChEBI" id="CHEBI:597326"/>
        <dbReference type="EC" id="4.3.3.6"/>
    </reaction>
</comment>
<keyword evidence="5 10" id="KW-0456">Lyase</keyword>
<dbReference type="HAMAP" id="MF_01615">
    <property type="entry name" value="PdxT"/>
    <property type="match status" value="1"/>
</dbReference>
<feature type="binding site" evidence="10 12">
    <location>
        <begin position="181"/>
        <end position="182"/>
    </location>
    <ligand>
        <name>L-glutamine</name>
        <dbReference type="ChEBI" id="CHEBI:58359"/>
    </ligand>
</feature>
<dbReference type="GO" id="GO:1903600">
    <property type="term" value="C:glutaminase complex"/>
    <property type="evidence" value="ECO:0007669"/>
    <property type="project" value="TreeGrafter"/>
</dbReference>
<dbReference type="GO" id="GO:0004359">
    <property type="term" value="F:glutaminase activity"/>
    <property type="evidence" value="ECO:0007669"/>
    <property type="project" value="UniProtKB-UniRule"/>
</dbReference>
<feature type="active site" description="Nucleophile" evidence="10 11">
    <location>
        <position position="121"/>
    </location>
</feature>
<dbReference type="CDD" id="cd01749">
    <property type="entry name" value="GATase1_PB"/>
    <property type="match status" value="1"/>
</dbReference>
<evidence type="ECO:0000256" key="12">
    <source>
        <dbReference type="PIRSR" id="PIRSR005639-2"/>
    </source>
</evidence>
<dbReference type="InterPro" id="IPR002161">
    <property type="entry name" value="PdxT/SNO"/>
</dbReference>
<dbReference type="InterPro" id="IPR021196">
    <property type="entry name" value="PdxT/SNO_CS"/>
</dbReference>
<evidence type="ECO:0000256" key="7">
    <source>
        <dbReference type="ARBA" id="ARBA00049534"/>
    </source>
</evidence>
<dbReference type="GO" id="GO:0006543">
    <property type="term" value="P:L-glutamine catabolic process"/>
    <property type="evidence" value="ECO:0007669"/>
    <property type="project" value="UniProtKB-UniRule"/>
</dbReference>
<dbReference type="PANTHER" id="PTHR31559">
    <property type="entry name" value="PYRIDOXAL 5'-PHOSPHATE SYNTHASE SUBUNIT SNO"/>
    <property type="match status" value="1"/>
</dbReference>
<dbReference type="UniPathway" id="UPA00245"/>
<dbReference type="FunFam" id="3.40.50.880:FF:000010">
    <property type="entry name" value="uncharacterized protein LOC100176842 isoform X2"/>
    <property type="match status" value="1"/>
</dbReference>
<dbReference type="PIRSF" id="PIRSF005639">
    <property type="entry name" value="Glut_amidoT_SNO"/>
    <property type="match status" value="1"/>
</dbReference>
<evidence type="ECO:0000256" key="5">
    <source>
        <dbReference type="ARBA" id="ARBA00023239"/>
    </source>
</evidence>
<reference evidence="13 14" key="1">
    <citation type="submission" date="2013-08" db="EMBL/GenBank/DDBJ databases">
        <authorList>
            <person name="Weinstock G."/>
            <person name="Sodergren E."/>
            <person name="Wylie T."/>
            <person name="Fulton L."/>
            <person name="Fulton R."/>
            <person name="Fronick C."/>
            <person name="O'Laughlin M."/>
            <person name="Godfrey J."/>
            <person name="Miner T."/>
            <person name="Herter B."/>
            <person name="Appelbaum E."/>
            <person name="Cordes M."/>
            <person name="Lek S."/>
            <person name="Wollam A."/>
            <person name="Pepin K.H."/>
            <person name="Palsikar V.B."/>
            <person name="Mitreva M."/>
            <person name="Wilson R.K."/>
        </authorList>
    </citation>
    <scope>NUCLEOTIDE SEQUENCE [LARGE SCALE GENOMIC DNA]</scope>
    <source>
        <strain evidence="13 14">F0184</strain>
    </source>
</reference>
<evidence type="ECO:0000313" key="13">
    <source>
        <dbReference type="EMBL" id="ERT64186.1"/>
    </source>
</evidence>
<evidence type="ECO:0000256" key="9">
    <source>
        <dbReference type="ARBA" id="ARBA00064749"/>
    </source>
</evidence>
<dbReference type="SUPFAM" id="SSF52317">
    <property type="entry name" value="Class I glutamine amidotransferase-like"/>
    <property type="match status" value="1"/>
</dbReference>
<protein>
    <recommendedName>
        <fullName evidence="10">Pyridoxal 5'-phosphate synthase subunit PdxT</fullName>
        <ecNumber evidence="10">4.3.3.6</ecNumber>
    </recommendedName>
    <alternativeName>
        <fullName evidence="10">Pdx2</fullName>
    </alternativeName>
    <alternativeName>
        <fullName evidence="10">Pyridoxal 5'-phosphate synthase glutaminase subunit</fullName>
        <ecNumber evidence="10">3.5.1.2</ecNumber>
    </alternativeName>
</protein>
<name>U7UY34_9MICC</name>
<keyword evidence="4 10" id="KW-0315">Glutamine amidotransferase</keyword>
<dbReference type="PATRIC" id="fig|888019.4.peg.1956"/>